<organism evidence="1 2">
    <name type="scientific">Gigaspora margarita</name>
    <dbReference type="NCBI Taxonomy" id="4874"/>
    <lineage>
        <taxon>Eukaryota</taxon>
        <taxon>Fungi</taxon>
        <taxon>Fungi incertae sedis</taxon>
        <taxon>Mucoromycota</taxon>
        <taxon>Glomeromycotina</taxon>
        <taxon>Glomeromycetes</taxon>
        <taxon>Diversisporales</taxon>
        <taxon>Gigasporaceae</taxon>
        <taxon>Gigaspora</taxon>
    </lineage>
</organism>
<evidence type="ECO:0000313" key="2">
    <source>
        <dbReference type="Proteomes" id="UP000789901"/>
    </source>
</evidence>
<name>A0ABN7WRP1_GIGMA</name>
<dbReference type="EMBL" id="CAJVQB010058643">
    <property type="protein sequence ID" value="CAG8838669.1"/>
    <property type="molecule type" value="Genomic_DNA"/>
</dbReference>
<evidence type="ECO:0000313" key="1">
    <source>
        <dbReference type="EMBL" id="CAG8838669.1"/>
    </source>
</evidence>
<comment type="caution">
    <text evidence="1">The sequence shown here is derived from an EMBL/GenBank/DDBJ whole genome shotgun (WGS) entry which is preliminary data.</text>
</comment>
<reference evidence="1 2" key="1">
    <citation type="submission" date="2021-06" db="EMBL/GenBank/DDBJ databases">
        <authorList>
            <person name="Kallberg Y."/>
            <person name="Tangrot J."/>
            <person name="Rosling A."/>
        </authorList>
    </citation>
    <scope>NUCLEOTIDE SEQUENCE [LARGE SCALE GENOMIC DNA]</scope>
    <source>
        <strain evidence="1 2">120-4 pot B 10/14</strain>
    </source>
</reference>
<sequence>LYFNPNYPSTDKIIQRNFATIATIFNESISSTREYNCLKDVT</sequence>
<keyword evidence="2" id="KW-1185">Reference proteome</keyword>
<accession>A0ABN7WRP1</accession>
<feature type="non-terminal residue" evidence="1">
    <location>
        <position position="1"/>
    </location>
</feature>
<protein>
    <submittedName>
        <fullName evidence="1">14023_t:CDS:1</fullName>
    </submittedName>
</protein>
<dbReference type="Proteomes" id="UP000789901">
    <property type="component" value="Unassembled WGS sequence"/>
</dbReference>
<feature type="non-terminal residue" evidence="1">
    <location>
        <position position="42"/>
    </location>
</feature>
<gene>
    <name evidence="1" type="ORF">GMARGA_LOCUS34092</name>
</gene>
<proteinExistence type="predicted"/>